<dbReference type="GO" id="GO:0008168">
    <property type="term" value="F:methyltransferase activity"/>
    <property type="evidence" value="ECO:0007669"/>
    <property type="project" value="UniProtKB-KW"/>
</dbReference>
<dbReference type="EMBL" id="KB822722">
    <property type="protein sequence ID" value="ETN38823.1"/>
    <property type="molecule type" value="Genomic_DNA"/>
</dbReference>
<dbReference type="InterPro" id="IPR051052">
    <property type="entry name" value="Diverse_substrate_MTase"/>
</dbReference>
<evidence type="ECO:0000256" key="2">
    <source>
        <dbReference type="ARBA" id="ARBA00022679"/>
    </source>
</evidence>
<dbReference type="VEuPathDB" id="FungiDB:HMPREF1541_06862"/>
<dbReference type="GeneID" id="19974201"/>
<keyword evidence="6" id="KW-1185">Reference proteome</keyword>
<dbReference type="eggNOG" id="KOG3010">
    <property type="taxonomic scope" value="Eukaryota"/>
</dbReference>
<dbReference type="Proteomes" id="UP000030752">
    <property type="component" value="Unassembled WGS sequence"/>
</dbReference>
<dbReference type="SUPFAM" id="SSF53335">
    <property type="entry name" value="S-adenosyl-L-methionine-dependent methyltransferases"/>
    <property type="match status" value="1"/>
</dbReference>
<dbReference type="PANTHER" id="PTHR44942:SF4">
    <property type="entry name" value="METHYLTRANSFERASE TYPE 11 DOMAIN-CONTAINING PROTEIN"/>
    <property type="match status" value="1"/>
</dbReference>
<dbReference type="CDD" id="cd02440">
    <property type="entry name" value="AdoMet_MTases"/>
    <property type="match status" value="1"/>
</dbReference>
<evidence type="ECO:0000256" key="1">
    <source>
        <dbReference type="ARBA" id="ARBA00022603"/>
    </source>
</evidence>
<keyword evidence="3" id="KW-0949">S-adenosyl-L-methionine</keyword>
<name>W2RSV3_CYPE1</name>
<evidence type="ECO:0000259" key="4">
    <source>
        <dbReference type="Pfam" id="PF13649"/>
    </source>
</evidence>
<dbReference type="PANTHER" id="PTHR44942">
    <property type="entry name" value="METHYLTRANSF_11 DOMAIN-CONTAINING PROTEIN"/>
    <property type="match status" value="1"/>
</dbReference>
<reference evidence="5 6" key="1">
    <citation type="submission" date="2013-03" db="EMBL/GenBank/DDBJ databases">
        <title>The Genome Sequence of Phialophora europaea CBS 101466.</title>
        <authorList>
            <consortium name="The Broad Institute Genomics Platform"/>
            <person name="Cuomo C."/>
            <person name="de Hoog S."/>
            <person name="Gorbushina A."/>
            <person name="Walker B."/>
            <person name="Young S.K."/>
            <person name="Zeng Q."/>
            <person name="Gargeya S."/>
            <person name="Fitzgerald M."/>
            <person name="Haas B."/>
            <person name="Abouelleil A."/>
            <person name="Allen A.W."/>
            <person name="Alvarado L."/>
            <person name="Arachchi H.M."/>
            <person name="Berlin A.M."/>
            <person name="Chapman S.B."/>
            <person name="Gainer-Dewar J."/>
            <person name="Goldberg J."/>
            <person name="Griggs A."/>
            <person name="Gujja S."/>
            <person name="Hansen M."/>
            <person name="Howarth C."/>
            <person name="Imamovic A."/>
            <person name="Ireland A."/>
            <person name="Larimer J."/>
            <person name="McCowan C."/>
            <person name="Murphy C."/>
            <person name="Pearson M."/>
            <person name="Poon T.W."/>
            <person name="Priest M."/>
            <person name="Roberts A."/>
            <person name="Saif S."/>
            <person name="Shea T."/>
            <person name="Sisk P."/>
            <person name="Sykes S."/>
            <person name="Wortman J."/>
            <person name="Nusbaum C."/>
            <person name="Birren B."/>
        </authorList>
    </citation>
    <scope>NUCLEOTIDE SEQUENCE [LARGE SCALE GENOMIC DNA]</scope>
    <source>
        <strain evidence="5 6">CBS 101466</strain>
    </source>
</reference>
<protein>
    <recommendedName>
        <fullName evidence="4">Methyltransferase domain-containing protein</fullName>
    </recommendedName>
</protein>
<organism evidence="5 6">
    <name type="scientific">Cyphellophora europaea (strain CBS 101466)</name>
    <name type="common">Phialophora europaea</name>
    <dbReference type="NCBI Taxonomy" id="1220924"/>
    <lineage>
        <taxon>Eukaryota</taxon>
        <taxon>Fungi</taxon>
        <taxon>Dikarya</taxon>
        <taxon>Ascomycota</taxon>
        <taxon>Pezizomycotina</taxon>
        <taxon>Eurotiomycetes</taxon>
        <taxon>Chaetothyriomycetidae</taxon>
        <taxon>Chaetothyriales</taxon>
        <taxon>Cyphellophoraceae</taxon>
        <taxon>Cyphellophora</taxon>
    </lineage>
</organism>
<evidence type="ECO:0000256" key="3">
    <source>
        <dbReference type="ARBA" id="ARBA00022691"/>
    </source>
</evidence>
<dbReference type="InterPro" id="IPR041698">
    <property type="entry name" value="Methyltransf_25"/>
</dbReference>
<feature type="domain" description="Methyltransferase" evidence="4">
    <location>
        <begin position="49"/>
        <end position="140"/>
    </location>
</feature>
<dbReference type="GO" id="GO:0032259">
    <property type="term" value="P:methylation"/>
    <property type="evidence" value="ECO:0007669"/>
    <property type="project" value="UniProtKB-KW"/>
</dbReference>
<evidence type="ECO:0000313" key="6">
    <source>
        <dbReference type="Proteomes" id="UP000030752"/>
    </source>
</evidence>
<sequence length="291" mass="32328">MTSARIRPEAQTGFAAAAAYDAGRPTYRAEAVDLLLGKLDLAGVQGAKILDLAAGTGKFTEALSARPEEYEIVAVEPHDDMRQQLSDKKLHRVTVVDGSAEDLEHISDGTFAAVLVAQVRCLFANMNALKEIARVLRPAGVLGLIWNIDDYNAPKAWDIHAGWGSTMRDVVWSLEDDQPRFRHEQWRKVFDEQTSSNPLTLHFADPLFSLPIGEAAIDFETWLSADDIWSRLRTLSQIAILEGAELQQMKKKFDDALEKDSSSVDGKYPVYGRTVMYWTSHIPSAPLGSRE</sequence>
<dbReference type="STRING" id="1220924.W2RSV3"/>
<gene>
    <name evidence="5" type="ORF">HMPREF1541_06862</name>
</gene>
<dbReference type="InParanoid" id="W2RSV3"/>
<dbReference type="HOGENOM" id="CLU_049344_4_0_1"/>
<keyword evidence="2" id="KW-0808">Transferase</keyword>
<evidence type="ECO:0000313" key="5">
    <source>
        <dbReference type="EMBL" id="ETN38823.1"/>
    </source>
</evidence>
<dbReference type="InterPro" id="IPR029063">
    <property type="entry name" value="SAM-dependent_MTases_sf"/>
</dbReference>
<dbReference type="Gene3D" id="3.40.50.150">
    <property type="entry name" value="Vaccinia Virus protein VP39"/>
    <property type="match status" value="1"/>
</dbReference>
<dbReference type="AlphaFoldDB" id="W2RSV3"/>
<keyword evidence="1" id="KW-0489">Methyltransferase</keyword>
<dbReference type="OrthoDB" id="10027013at2759"/>
<accession>W2RSV3</accession>
<proteinExistence type="predicted"/>
<dbReference type="RefSeq" id="XP_008719412.1">
    <property type="nucleotide sequence ID" value="XM_008721190.1"/>
</dbReference>
<dbReference type="Pfam" id="PF13649">
    <property type="entry name" value="Methyltransf_25"/>
    <property type="match status" value="1"/>
</dbReference>